<feature type="compositionally biased region" description="Polar residues" evidence="1">
    <location>
        <begin position="731"/>
        <end position="760"/>
    </location>
</feature>
<feature type="compositionally biased region" description="Polar residues" evidence="1">
    <location>
        <begin position="1180"/>
        <end position="1205"/>
    </location>
</feature>
<feature type="region of interest" description="Disordered" evidence="1">
    <location>
        <begin position="26"/>
        <end position="55"/>
    </location>
</feature>
<feature type="compositionally biased region" description="Low complexity" evidence="1">
    <location>
        <begin position="43"/>
        <end position="55"/>
    </location>
</feature>
<keyword evidence="3" id="KW-1185">Reference proteome</keyword>
<feature type="compositionally biased region" description="Low complexity" evidence="1">
    <location>
        <begin position="411"/>
        <end position="425"/>
    </location>
</feature>
<feature type="compositionally biased region" description="Low complexity" evidence="1">
    <location>
        <begin position="717"/>
        <end position="730"/>
    </location>
</feature>
<gene>
    <name evidence="2" type="ORF">PoB_000945400</name>
</gene>
<feature type="region of interest" description="Disordered" evidence="1">
    <location>
        <begin position="76"/>
        <end position="431"/>
    </location>
</feature>
<feature type="compositionally biased region" description="Low complexity" evidence="1">
    <location>
        <begin position="96"/>
        <end position="120"/>
    </location>
</feature>
<protein>
    <submittedName>
        <fullName evidence="2">Absent in melanoma 1b</fullName>
    </submittedName>
</protein>
<feature type="compositionally biased region" description="Low complexity" evidence="1">
    <location>
        <begin position="153"/>
        <end position="178"/>
    </location>
</feature>
<feature type="compositionally biased region" description="Polar residues" evidence="1">
    <location>
        <begin position="129"/>
        <end position="152"/>
    </location>
</feature>
<dbReference type="Proteomes" id="UP000735302">
    <property type="component" value="Unassembled WGS sequence"/>
</dbReference>
<feature type="region of interest" description="Disordered" evidence="1">
    <location>
        <begin position="713"/>
        <end position="771"/>
    </location>
</feature>
<feature type="compositionally biased region" description="Basic and acidic residues" evidence="1">
    <location>
        <begin position="820"/>
        <end position="831"/>
    </location>
</feature>
<feature type="compositionally biased region" description="Low complexity" evidence="1">
    <location>
        <begin position="246"/>
        <end position="294"/>
    </location>
</feature>
<evidence type="ECO:0000313" key="3">
    <source>
        <dbReference type="Proteomes" id="UP000735302"/>
    </source>
</evidence>
<dbReference type="EMBL" id="BLXT01001064">
    <property type="protein sequence ID" value="GFN82948.1"/>
    <property type="molecule type" value="Genomic_DNA"/>
</dbReference>
<feature type="compositionally biased region" description="Low complexity" evidence="1">
    <location>
        <begin position="367"/>
        <end position="392"/>
    </location>
</feature>
<feature type="compositionally biased region" description="Polar residues" evidence="1">
    <location>
        <begin position="393"/>
        <end position="410"/>
    </location>
</feature>
<proteinExistence type="predicted"/>
<evidence type="ECO:0000313" key="2">
    <source>
        <dbReference type="EMBL" id="GFN82948.1"/>
    </source>
</evidence>
<feature type="compositionally biased region" description="Low complexity" evidence="1">
    <location>
        <begin position="318"/>
        <end position="337"/>
    </location>
</feature>
<accession>A0AAV3YIW2</accession>
<name>A0AAV3YIW2_9GAST</name>
<feature type="region of interest" description="Disordered" evidence="1">
    <location>
        <begin position="819"/>
        <end position="840"/>
    </location>
</feature>
<evidence type="ECO:0000256" key="1">
    <source>
        <dbReference type="SAM" id="MobiDB-lite"/>
    </source>
</evidence>
<reference evidence="2 3" key="1">
    <citation type="journal article" date="2021" name="Elife">
        <title>Chloroplast acquisition without the gene transfer in kleptoplastic sea slugs, Plakobranchus ocellatus.</title>
        <authorList>
            <person name="Maeda T."/>
            <person name="Takahashi S."/>
            <person name="Yoshida T."/>
            <person name="Shimamura S."/>
            <person name="Takaki Y."/>
            <person name="Nagai Y."/>
            <person name="Toyoda A."/>
            <person name="Suzuki Y."/>
            <person name="Arimoto A."/>
            <person name="Ishii H."/>
            <person name="Satoh N."/>
            <person name="Nishiyama T."/>
            <person name="Hasebe M."/>
            <person name="Maruyama T."/>
            <person name="Minagawa J."/>
            <person name="Obokata J."/>
            <person name="Shigenobu S."/>
        </authorList>
    </citation>
    <scope>NUCLEOTIDE SEQUENCE [LARGE SCALE GENOMIC DNA]</scope>
</reference>
<sequence length="1342" mass="146821">MAYSEVTSNSNLHVQKLVRPMLGHLDQLSSPRLSPPEVTASEASSMRQATASSSSQILPEAHLFLPLLTEIRARSAATATKSRETRVITPSTATETRATSPSTATQTRATSPSTTTQTQTKPPPIATESRATSPSTATQARATSPSTATQSRATPPYTATQTRATTPSTATQSRATPPYTATQTRATPPYTATQARVTSPSTATQTRATSPYTATQARATPPYTATQARATAPYTATQTRATPPYTATQTRATAPSTATQARATPPSTATQTRATAPSTATQTQATPPSTATQSRATPPSTATQARATSPSTATQSRATPPYTATQTQATPPFTATQSRATLPYTATQSRATAPSTATQSRATLPYTATQTRATAPSTATQTQATPPYTATQSRATLPYTATQSRATAPSTGTQTQATPPYTATQSRATAPYTATQIRTTPPSATTQTTANQSAIAAQTRTITFSTATQAREPPSAITTAEITTVEDFTMISSGGKNGLPSHALSSTTIDGKSSPQTANVTEKRSSFPALNLSSWHFSITPTWLLSSPTSQKLKTASECKFLPSLEGIFYSMSNCHFSQLACLCRTYMSLESSLLPRWTFERDLNGMAPVSQSTALRSQLSKRGKISKTLLFLVLFSTCLVISTANLDHRPMQTRDLVTRMIVTKEIRNADIPDSAVENKHGKGINNVPVGFLLSFWSALKSHDIQERVGFSKKYRSSSSSSSNKNNYNSVIQNKNDGNSYAYNNNEQGIFNDKTQTNKTNHTRHGVSSSLKSPLKLWKRGNYKLAYSKARERNRNNEYLDRSRKDQLNFSPERIGIDTLHPDSKFSHQKDNQQNYTRNRNNIPLSLDRLRKHLFTVVFGYRPQNNTANVSFNDTTLTAFSKISSDFKKNFNTKDKPAFFSLSGDHVRKAASRLKEYDTVADHIHGDPEILMQGAHNIPKALDRTSNAYIFVVSKEKEKNFRTPTATPNGSVDLPSKRWRRKHRGRFLFNHLRRRIRSLGRKNRALPTSQTSFLRRGRAISAHADSLSGRGIGRGLSKASTNYGSVEKDGNSKVEGRVTVSSRLPQGVTQEDALKTATLEYIKRSMGTRKHCSPSDAPRDVPMRITPAQVFPHFKTEIAKTVDLANHISDLLSMSRTGWSRESLLDQFFAMTESILEVGPKVLGCAILYNIPEPNGDGGNTSNTTRMSGASNNKYNSSSPRGTQDSSGSTSSSPPYLYPYSYRYKGTGNDGSYSNNNNNNNVSTVVMTDLSTQYDPRKMPWVVHHARIADTSRLLRPRHVIFAEQDYSGELDTKSRWDHVIRVTTSDGFWGRPYYECLLKKMVIQYSVPFYRLGKTGAPIFQ</sequence>
<feature type="compositionally biased region" description="Polar residues" evidence="1">
    <location>
        <begin position="179"/>
        <end position="241"/>
    </location>
</feature>
<comment type="caution">
    <text evidence="2">The sequence shown here is derived from an EMBL/GenBank/DDBJ whole genome shotgun (WGS) entry which is preliminary data.</text>
</comment>
<organism evidence="2 3">
    <name type="scientific">Plakobranchus ocellatus</name>
    <dbReference type="NCBI Taxonomy" id="259542"/>
    <lineage>
        <taxon>Eukaryota</taxon>
        <taxon>Metazoa</taxon>
        <taxon>Spiralia</taxon>
        <taxon>Lophotrochozoa</taxon>
        <taxon>Mollusca</taxon>
        <taxon>Gastropoda</taxon>
        <taxon>Heterobranchia</taxon>
        <taxon>Euthyneura</taxon>
        <taxon>Panpulmonata</taxon>
        <taxon>Sacoglossa</taxon>
        <taxon>Placobranchoidea</taxon>
        <taxon>Plakobranchidae</taxon>
        <taxon>Plakobranchus</taxon>
    </lineage>
</organism>
<feature type="region of interest" description="Disordered" evidence="1">
    <location>
        <begin position="1173"/>
        <end position="1215"/>
    </location>
</feature>
<feature type="compositionally biased region" description="Low complexity" evidence="1">
    <location>
        <begin position="1206"/>
        <end position="1215"/>
    </location>
</feature>
<feature type="compositionally biased region" description="Polar residues" evidence="1">
    <location>
        <begin position="295"/>
        <end position="317"/>
    </location>
</feature>
<feature type="compositionally biased region" description="Polar residues" evidence="1">
    <location>
        <begin position="338"/>
        <end position="362"/>
    </location>
</feature>